<dbReference type="Pfam" id="PF00280">
    <property type="entry name" value="potato_inhibit"/>
    <property type="match status" value="1"/>
</dbReference>
<dbReference type="EnsemblPlants" id="HORVU.MOREX.r3.1HG0012580.1">
    <property type="protein sequence ID" value="HORVU.MOREX.r3.1HG0012580.1.CDS1"/>
    <property type="gene ID" value="HORVU.MOREX.r3.1HG0012580"/>
</dbReference>
<proteinExistence type="inferred from homology"/>
<sequence>MSSMEGSVLKYPEPTEGSIGASSAKTSWPEVVGMSAEKAKEIILRDKPNAQVEVIPVDAMVHLNFDPNRVFVLVAVARTPTVG</sequence>
<keyword evidence="7" id="KW-1185">Reference proteome</keyword>
<keyword evidence="4" id="KW-0722">Serine protease inhibitor</keyword>
<feature type="region of interest" description="Disordered" evidence="5">
    <location>
        <begin position="1"/>
        <end position="24"/>
    </location>
</feature>
<dbReference type="PANTHER" id="PTHR33091:SF46">
    <property type="entry name" value="SUBTILISIN-CHYMOTRYPSIN INHIBITOR-2A"/>
    <property type="match status" value="1"/>
</dbReference>
<name>A0A8I6WML8_HORVV</name>
<evidence type="ECO:0000256" key="5">
    <source>
        <dbReference type="SAM" id="MobiDB-lite"/>
    </source>
</evidence>
<reference evidence="6" key="3">
    <citation type="submission" date="2022-01" db="UniProtKB">
        <authorList>
            <consortium name="EnsemblPlants"/>
        </authorList>
    </citation>
    <scope>IDENTIFICATION</scope>
    <source>
        <strain evidence="6">subsp. vulgare</strain>
    </source>
</reference>
<dbReference type="OMA" id="MKYPEPA"/>
<dbReference type="PRINTS" id="PR00292">
    <property type="entry name" value="POTATOINHBTR"/>
</dbReference>
<dbReference type="Gramene" id="HORVU.MOREX.r2.1HG0009500.1">
    <property type="protein sequence ID" value="HORVU.MOREX.r2.1HG0009500.1.CDS.1"/>
    <property type="gene ID" value="HORVU.MOREX.r2.1HG0009500"/>
</dbReference>
<dbReference type="GO" id="GO:0004867">
    <property type="term" value="F:serine-type endopeptidase inhibitor activity"/>
    <property type="evidence" value="ECO:0007669"/>
    <property type="project" value="UniProtKB-KW"/>
</dbReference>
<reference evidence="6" key="2">
    <citation type="submission" date="2020-10" db="EMBL/GenBank/DDBJ databases">
        <authorList>
            <person name="Scholz U."/>
            <person name="Mascher M."/>
            <person name="Fiebig A."/>
        </authorList>
    </citation>
    <scope>NUCLEOTIDE SEQUENCE [LARGE SCALE GENOMIC DNA]</scope>
    <source>
        <strain evidence="6">cv. Morex</strain>
    </source>
</reference>
<evidence type="ECO:0000313" key="6">
    <source>
        <dbReference type="EnsemblPlants" id="HORVU.MOREX.r3.1HG0012580.1.CDS1"/>
    </source>
</evidence>
<dbReference type="GO" id="GO:0009611">
    <property type="term" value="P:response to wounding"/>
    <property type="evidence" value="ECO:0007669"/>
    <property type="project" value="InterPro"/>
</dbReference>
<keyword evidence="3" id="KW-0646">Protease inhibitor</keyword>
<dbReference type="SMR" id="A0A8I6WML8"/>
<dbReference type="InterPro" id="IPR036354">
    <property type="entry name" value="Prot_inh_pot1_sf"/>
</dbReference>
<dbReference type="Gene3D" id="3.30.10.10">
    <property type="entry name" value="Trypsin Inhibitor V, subunit A"/>
    <property type="match status" value="1"/>
</dbReference>
<dbReference type="AlphaFoldDB" id="A0A8I6WML8"/>
<dbReference type="PANTHER" id="PTHR33091">
    <property type="entry name" value="PROTEIN, PUTATIVE, EXPRESSED-RELATED"/>
    <property type="match status" value="1"/>
</dbReference>
<organism evidence="6 7">
    <name type="scientific">Hordeum vulgare subsp. vulgare</name>
    <name type="common">Domesticated barley</name>
    <dbReference type="NCBI Taxonomy" id="112509"/>
    <lineage>
        <taxon>Eukaryota</taxon>
        <taxon>Viridiplantae</taxon>
        <taxon>Streptophyta</taxon>
        <taxon>Embryophyta</taxon>
        <taxon>Tracheophyta</taxon>
        <taxon>Spermatophyta</taxon>
        <taxon>Magnoliopsida</taxon>
        <taxon>Liliopsida</taxon>
        <taxon>Poales</taxon>
        <taxon>Poaceae</taxon>
        <taxon>BOP clade</taxon>
        <taxon>Pooideae</taxon>
        <taxon>Triticodae</taxon>
        <taxon>Triticeae</taxon>
        <taxon>Hordeinae</taxon>
        <taxon>Hordeum</taxon>
    </lineage>
</organism>
<evidence type="ECO:0000313" key="7">
    <source>
        <dbReference type="Proteomes" id="UP000011116"/>
    </source>
</evidence>
<evidence type="ECO:0000256" key="4">
    <source>
        <dbReference type="ARBA" id="ARBA00022900"/>
    </source>
</evidence>
<evidence type="ECO:0000256" key="3">
    <source>
        <dbReference type="ARBA" id="ARBA00022690"/>
    </source>
</evidence>
<comment type="similarity">
    <text evidence="2">Belongs to the protease inhibitor I13 (potato type I serine protease inhibitor) family.</text>
</comment>
<dbReference type="Proteomes" id="UP000011116">
    <property type="component" value="Chromosome 1H"/>
</dbReference>
<comment type="function">
    <text evidence="1">Inhibits both subtilisin and chymotrypsin.</text>
</comment>
<evidence type="ECO:0000256" key="2">
    <source>
        <dbReference type="ARBA" id="ARBA00008210"/>
    </source>
</evidence>
<protein>
    <submittedName>
        <fullName evidence="6">Uncharacterized protein</fullName>
    </submittedName>
</protein>
<dbReference type="Gramene" id="HORVU.MOREX.r3.1HG0012580.1">
    <property type="protein sequence ID" value="HORVU.MOREX.r3.1HG0012580.1.CDS1"/>
    <property type="gene ID" value="HORVU.MOREX.r3.1HG0012580"/>
</dbReference>
<dbReference type="PROSITE" id="PS00285">
    <property type="entry name" value="POTATO_INHIBITOR"/>
    <property type="match status" value="1"/>
</dbReference>
<accession>A0A8I6WML8</accession>
<reference evidence="7" key="1">
    <citation type="journal article" date="2012" name="Nature">
        <title>A physical, genetic and functional sequence assembly of the barley genome.</title>
        <authorList>
            <consortium name="The International Barley Genome Sequencing Consortium"/>
            <person name="Mayer K.F."/>
            <person name="Waugh R."/>
            <person name="Brown J.W."/>
            <person name="Schulman A."/>
            <person name="Langridge P."/>
            <person name="Platzer M."/>
            <person name="Fincher G.B."/>
            <person name="Muehlbauer G.J."/>
            <person name="Sato K."/>
            <person name="Close T.J."/>
            <person name="Wise R.P."/>
            <person name="Stein N."/>
        </authorList>
    </citation>
    <scope>NUCLEOTIDE SEQUENCE [LARGE SCALE GENOMIC DNA]</scope>
    <source>
        <strain evidence="7">cv. Morex</strain>
    </source>
</reference>
<dbReference type="SUPFAM" id="SSF54654">
    <property type="entry name" value="CI-2 family of serine protease inhibitors"/>
    <property type="match status" value="1"/>
</dbReference>
<dbReference type="InterPro" id="IPR000864">
    <property type="entry name" value="Prot_inh_pot1"/>
</dbReference>
<evidence type="ECO:0000256" key="1">
    <source>
        <dbReference type="ARBA" id="ARBA00002177"/>
    </source>
</evidence>